<organism evidence="5 6">
    <name type="scientific">Adiantum capillus-veneris</name>
    <name type="common">Maidenhair fern</name>
    <dbReference type="NCBI Taxonomy" id="13818"/>
    <lineage>
        <taxon>Eukaryota</taxon>
        <taxon>Viridiplantae</taxon>
        <taxon>Streptophyta</taxon>
        <taxon>Embryophyta</taxon>
        <taxon>Tracheophyta</taxon>
        <taxon>Polypodiopsida</taxon>
        <taxon>Polypodiidae</taxon>
        <taxon>Polypodiales</taxon>
        <taxon>Pteridineae</taxon>
        <taxon>Pteridaceae</taxon>
        <taxon>Vittarioideae</taxon>
        <taxon>Adiantum</taxon>
    </lineage>
</organism>
<evidence type="ECO:0000313" key="5">
    <source>
        <dbReference type="EMBL" id="KAI5075594.1"/>
    </source>
</evidence>
<evidence type="ECO:0000313" key="6">
    <source>
        <dbReference type="Proteomes" id="UP000886520"/>
    </source>
</evidence>
<dbReference type="GO" id="GO:0005546">
    <property type="term" value="F:phosphatidylinositol-4,5-bisphosphate binding"/>
    <property type="evidence" value="ECO:0007669"/>
    <property type="project" value="InterPro"/>
</dbReference>
<feature type="domain" description="Exocyst complex subunit Exo70 C-terminal" evidence="4">
    <location>
        <begin position="2"/>
        <end position="119"/>
    </location>
</feature>
<comment type="function">
    <text evidence="3">Component of the exocyst complex.</text>
</comment>
<evidence type="ECO:0000256" key="1">
    <source>
        <dbReference type="ARBA" id="ARBA00006756"/>
    </source>
</evidence>
<accession>A0A9D4ZHF4</accession>
<dbReference type="PANTHER" id="PTHR12542:SF96">
    <property type="entry name" value="EXOCYST COMPLEX COMPONENT EXO70B1"/>
    <property type="match status" value="1"/>
</dbReference>
<sequence>MVRQYATNYVRAAWMRVLACLRDEGITVSGSFSSGVSKVALKERFKAFNSCFDELIRTQSAWVVPDPQLREELRLSIAEKLIPAYRSFSSRYQGYLDSGRHPGKYVKYSAEDLENCLLDLFEGTSSPTVAKRRSFSVG</sequence>
<dbReference type="AlphaFoldDB" id="A0A9D4ZHF4"/>
<dbReference type="OrthoDB" id="1922221at2759"/>
<keyword evidence="3" id="KW-0268">Exocytosis</keyword>
<evidence type="ECO:0000259" key="4">
    <source>
        <dbReference type="Pfam" id="PF03081"/>
    </source>
</evidence>
<reference evidence="5" key="1">
    <citation type="submission" date="2021-01" db="EMBL/GenBank/DDBJ databases">
        <title>Adiantum capillus-veneris genome.</title>
        <authorList>
            <person name="Fang Y."/>
            <person name="Liao Q."/>
        </authorList>
    </citation>
    <scope>NUCLEOTIDE SEQUENCE</scope>
    <source>
        <strain evidence="5">H3</strain>
        <tissue evidence="5">Leaf</tissue>
    </source>
</reference>
<name>A0A9D4ZHF4_ADICA</name>
<proteinExistence type="inferred from homology"/>
<dbReference type="InterPro" id="IPR046364">
    <property type="entry name" value="Exo70_C"/>
</dbReference>
<gene>
    <name evidence="5" type="ORF">GOP47_0009670</name>
</gene>
<protein>
    <recommendedName>
        <fullName evidence="3">Exocyst subunit Exo70 family protein</fullName>
    </recommendedName>
</protein>
<keyword evidence="6" id="KW-1185">Reference proteome</keyword>
<dbReference type="SUPFAM" id="SSF74788">
    <property type="entry name" value="Cullin repeat-like"/>
    <property type="match status" value="1"/>
</dbReference>
<dbReference type="GO" id="GO:0006887">
    <property type="term" value="P:exocytosis"/>
    <property type="evidence" value="ECO:0007669"/>
    <property type="project" value="UniProtKB-KW"/>
</dbReference>
<evidence type="ECO:0000256" key="2">
    <source>
        <dbReference type="ARBA" id="ARBA00022448"/>
    </source>
</evidence>
<dbReference type="Gene3D" id="1.20.1280.170">
    <property type="entry name" value="Exocyst complex component Exo70"/>
    <property type="match status" value="1"/>
</dbReference>
<dbReference type="Proteomes" id="UP000886520">
    <property type="component" value="Chromosome 9"/>
</dbReference>
<keyword evidence="2 3" id="KW-0813">Transport</keyword>
<dbReference type="GO" id="GO:0000145">
    <property type="term" value="C:exocyst"/>
    <property type="evidence" value="ECO:0007669"/>
    <property type="project" value="InterPro"/>
</dbReference>
<keyword evidence="3" id="KW-0653">Protein transport</keyword>
<dbReference type="Pfam" id="PF03081">
    <property type="entry name" value="Exo70_C"/>
    <property type="match status" value="1"/>
</dbReference>
<comment type="caution">
    <text evidence="5">The sequence shown here is derived from an EMBL/GenBank/DDBJ whole genome shotgun (WGS) entry which is preliminary data.</text>
</comment>
<dbReference type="PANTHER" id="PTHR12542">
    <property type="entry name" value="EXOCYST COMPLEX PROTEIN EXO70"/>
    <property type="match status" value="1"/>
</dbReference>
<dbReference type="InterPro" id="IPR016159">
    <property type="entry name" value="Cullin_repeat-like_dom_sf"/>
</dbReference>
<dbReference type="InterPro" id="IPR004140">
    <property type="entry name" value="Exo70"/>
</dbReference>
<dbReference type="EMBL" id="JABFUD020000009">
    <property type="protein sequence ID" value="KAI5075594.1"/>
    <property type="molecule type" value="Genomic_DNA"/>
</dbReference>
<evidence type="ECO:0000256" key="3">
    <source>
        <dbReference type="RuleBase" id="RU365026"/>
    </source>
</evidence>
<dbReference type="GO" id="GO:0015031">
    <property type="term" value="P:protein transport"/>
    <property type="evidence" value="ECO:0007669"/>
    <property type="project" value="UniProtKB-KW"/>
</dbReference>
<comment type="similarity">
    <text evidence="1 3">Belongs to the EXO70 family.</text>
</comment>